<evidence type="ECO:0000256" key="1">
    <source>
        <dbReference type="SAM" id="MobiDB-lite"/>
    </source>
</evidence>
<evidence type="ECO:0000313" key="3">
    <source>
        <dbReference type="Proteomes" id="UP000479000"/>
    </source>
</evidence>
<protein>
    <submittedName>
        <fullName evidence="2">Uncharacterized protein</fullName>
    </submittedName>
</protein>
<evidence type="ECO:0000313" key="2">
    <source>
        <dbReference type="EMBL" id="CAB0008412.1"/>
    </source>
</evidence>
<accession>A0A6H5GZG6</accession>
<dbReference type="AlphaFoldDB" id="A0A6H5GZG6"/>
<feature type="region of interest" description="Disordered" evidence="1">
    <location>
        <begin position="134"/>
        <end position="154"/>
    </location>
</feature>
<dbReference type="EMBL" id="CADCXU010020455">
    <property type="protein sequence ID" value="CAB0008412.1"/>
    <property type="molecule type" value="Genomic_DNA"/>
</dbReference>
<keyword evidence="3" id="KW-1185">Reference proteome</keyword>
<name>A0A6H5GZG6_9HEMI</name>
<gene>
    <name evidence="2" type="ORF">NTEN_LOCUS13658</name>
</gene>
<proteinExistence type="predicted"/>
<dbReference type="Proteomes" id="UP000479000">
    <property type="component" value="Unassembled WGS sequence"/>
</dbReference>
<reference evidence="2 3" key="1">
    <citation type="submission" date="2020-02" db="EMBL/GenBank/DDBJ databases">
        <authorList>
            <person name="Ferguson B K."/>
        </authorList>
    </citation>
    <scope>NUCLEOTIDE SEQUENCE [LARGE SCALE GENOMIC DNA]</scope>
</reference>
<organism evidence="2 3">
    <name type="scientific">Nesidiocoris tenuis</name>
    <dbReference type="NCBI Taxonomy" id="355587"/>
    <lineage>
        <taxon>Eukaryota</taxon>
        <taxon>Metazoa</taxon>
        <taxon>Ecdysozoa</taxon>
        <taxon>Arthropoda</taxon>
        <taxon>Hexapoda</taxon>
        <taxon>Insecta</taxon>
        <taxon>Pterygota</taxon>
        <taxon>Neoptera</taxon>
        <taxon>Paraneoptera</taxon>
        <taxon>Hemiptera</taxon>
        <taxon>Heteroptera</taxon>
        <taxon>Panheteroptera</taxon>
        <taxon>Cimicomorpha</taxon>
        <taxon>Miridae</taxon>
        <taxon>Dicyphina</taxon>
        <taxon>Nesidiocoris</taxon>
    </lineage>
</organism>
<sequence length="583" mass="67259">MRAQRASRSPDLPDGQLVSWQGATLRVRPVRLRRRSDFCNGTFSLHDLLPWERNRWRRSMKNDRASPWSFLSDTMERVWCYDNQVSSLNWGMRQHAPDGTKGNKFSWKPEEICPGELEPYRVFHFLLAPRGRRRADSESKEVDGEETEKVRGSLETHELCRRSSSLKSEMLQELHDAGLPSSSSTSCYSCRTHLQTQQQPHARCSLRPCHFQGPSHVLRTHTDARPRTTSTCTAERSILPDGAGWNALLNSEWNDAAKEKDSTHRRDICYLDSPGIGGNFMFLVRRQFHAVLIRSGPNSLGDMMSMEIFENGRYPSQSHSHGRCRNSAKNIKNTERHGYMFDFGDHFGLCFDDSMVTRILLCQQYVKQITQDRTRWLKLIYSGGSTSVQKSSDIILSLALYSHCWRMWNYSQWNIRGTDSADRFRMGNSRCGRYNSCFPYLLSCLPHLVHESKSYIYQNLKKGQQRWHNDNKLPSDNSVLTREIISFPFKTRTTRTTRREDGGRLNWKLRFTEWQFFEHEPTGTEMLNHVGRLIRASLRPGPPGAARPGPPGAARLELTAMRLGRLAMRLGRSAMRLGQLPLL</sequence>